<dbReference type="InterPro" id="IPR001387">
    <property type="entry name" value="Cro/C1-type_HTH"/>
</dbReference>
<dbReference type="Pfam" id="PF06114">
    <property type="entry name" value="Peptidase_M78"/>
    <property type="match status" value="1"/>
</dbReference>
<feature type="domain" description="HTH cro/C1-type" evidence="2">
    <location>
        <begin position="13"/>
        <end position="67"/>
    </location>
</feature>
<dbReference type="Gene3D" id="1.10.260.40">
    <property type="entry name" value="lambda repressor-like DNA-binding domains"/>
    <property type="match status" value="1"/>
</dbReference>
<dbReference type="Pfam" id="PF01381">
    <property type="entry name" value="HTH_3"/>
    <property type="match status" value="1"/>
</dbReference>
<dbReference type="Gene3D" id="1.10.10.2910">
    <property type="match status" value="1"/>
</dbReference>
<dbReference type="CDD" id="cd00093">
    <property type="entry name" value="HTH_XRE"/>
    <property type="match status" value="1"/>
</dbReference>
<dbReference type="InterPro" id="IPR010359">
    <property type="entry name" value="IrrE_HExxH"/>
</dbReference>
<dbReference type="EMBL" id="LBJM01000089">
    <property type="protein sequence ID" value="RXH31994.1"/>
    <property type="molecule type" value="Genomic_DNA"/>
</dbReference>
<dbReference type="AlphaFoldDB" id="A0A4Q0SA97"/>
<comment type="caution">
    <text evidence="3">The sequence shown here is derived from an EMBL/GenBank/DDBJ whole genome shotgun (WGS) entry which is preliminary data.</text>
</comment>
<organism evidence="3 4">
    <name type="scientific">Bradyrhizobium zhanjiangense</name>
    <dbReference type="NCBI Taxonomy" id="1325107"/>
    <lineage>
        <taxon>Bacteria</taxon>
        <taxon>Pseudomonadati</taxon>
        <taxon>Pseudomonadota</taxon>
        <taxon>Alphaproteobacteria</taxon>
        <taxon>Hyphomicrobiales</taxon>
        <taxon>Nitrobacteraceae</taxon>
        <taxon>Bradyrhizobium</taxon>
    </lineage>
</organism>
<comment type="similarity">
    <text evidence="1">Belongs to the short-chain fatty acyl-CoA assimilation regulator (ScfR) family.</text>
</comment>
<accession>A0A4Q0SA97</accession>
<sequence>MPVGMQAFRGKRLREARLARGLYMNALGDMLGITGTAISRYEDDIDKPQQDRAVAIAKHLNFPLEFFLQPEWPEPPQIVHWRSRSAETKYAREMTEQRMIWMCELFSYLERDVNFPVLSLPDLNLPDFRALTPSLIEATAETVRKHWKLRDLPIPDACLALENAGIPVVNLEITSEKQDGFCFRSEALGRPFVGINTLHISCARARYDVAHELGHIVLHREVTPQQLRDPLLNKQIEQQAHRFAGAFLFPREAFRFEVTRPSLDYFCALKKRWGMSVAAMIYRAFDLDMIDEQEKSVLYRNLTRRGWRGPLQEPFDSPSEMPIERPRMIRRGMRVVVELGTSKAAIKAALNLPEKEIEQIAGLEPGFFRPAAEVHSLAMAKRPPLKAVDVESGEVIEFPHATKRS</sequence>
<dbReference type="PROSITE" id="PS50943">
    <property type="entry name" value="HTH_CROC1"/>
    <property type="match status" value="1"/>
</dbReference>
<evidence type="ECO:0000256" key="1">
    <source>
        <dbReference type="ARBA" id="ARBA00007227"/>
    </source>
</evidence>
<dbReference type="Proteomes" id="UP000290565">
    <property type="component" value="Unassembled WGS sequence"/>
</dbReference>
<evidence type="ECO:0000313" key="4">
    <source>
        <dbReference type="Proteomes" id="UP000290565"/>
    </source>
</evidence>
<dbReference type="PANTHER" id="PTHR43236">
    <property type="entry name" value="ANTITOXIN HIGA1"/>
    <property type="match status" value="1"/>
</dbReference>
<evidence type="ECO:0000313" key="3">
    <source>
        <dbReference type="EMBL" id="RXH31994.1"/>
    </source>
</evidence>
<dbReference type="InterPro" id="IPR052345">
    <property type="entry name" value="Rad_response_metalloprotease"/>
</dbReference>
<reference evidence="3 4" key="1">
    <citation type="submission" date="2015-04" db="EMBL/GenBank/DDBJ databases">
        <title>Comparative genomics of rhizobia nodulating Arachis hypogaea in China.</title>
        <authorList>
            <person name="Li Y."/>
        </authorList>
    </citation>
    <scope>NUCLEOTIDE SEQUENCE [LARGE SCALE GENOMIC DNA]</scope>
    <source>
        <strain evidence="3 4">CCBAU 51787</strain>
    </source>
</reference>
<protein>
    <recommendedName>
        <fullName evidence="2">HTH cro/C1-type domain-containing protein</fullName>
    </recommendedName>
</protein>
<dbReference type="GO" id="GO:0003677">
    <property type="term" value="F:DNA binding"/>
    <property type="evidence" value="ECO:0007669"/>
    <property type="project" value="InterPro"/>
</dbReference>
<dbReference type="SUPFAM" id="SSF47413">
    <property type="entry name" value="lambda repressor-like DNA-binding domains"/>
    <property type="match status" value="1"/>
</dbReference>
<evidence type="ECO:0000259" key="2">
    <source>
        <dbReference type="PROSITE" id="PS50943"/>
    </source>
</evidence>
<dbReference type="InterPro" id="IPR010982">
    <property type="entry name" value="Lambda_DNA-bd_dom_sf"/>
</dbReference>
<proteinExistence type="inferred from homology"/>
<name>A0A4Q0SA97_9BRAD</name>
<dbReference type="PANTHER" id="PTHR43236:SF1">
    <property type="entry name" value="BLL7220 PROTEIN"/>
    <property type="match status" value="1"/>
</dbReference>
<dbReference type="SMART" id="SM00530">
    <property type="entry name" value="HTH_XRE"/>
    <property type="match status" value="1"/>
</dbReference>
<gene>
    <name evidence="3" type="ORF">XH94_32535</name>
</gene>